<feature type="transmembrane region" description="Helical" evidence="8">
    <location>
        <begin position="315"/>
        <end position="339"/>
    </location>
</feature>
<reference evidence="11 12" key="1">
    <citation type="journal article" date="2024" name="Science">
        <title>Giant polyketide synthase enzymes in the biosynthesis of giant marine polyether toxins.</title>
        <authorList>
            <person name="Fallon T.R."/>
            <person name="Shende V.V."/>
            <person name="Wierzbicki I.H."/>
            <person name="Pendleton A.L."/>
            <person name="Watervoot N.F."/>
            <person name="Auber R.P."/>
            <person name="Gonzalez D.J."/>
            <person name="Wisecaver J.H."/>
            <person name="Moore B.S."/>
        </authorList>
    </citation>
    <scope>NUCLEOTIDE SEQUENCE [LARGE SCALE GENOMIC DNA]</scope>
    <source>
        <strain evidence="11 12">12B1</strain>
    </source>
</reference>
<feature type="transmembrane region" description="Helical" evidence="8">
    <location>
        <begin position="128"/>
        <end position="148"/>
    </location>
</feature>
<name>A0AB34JVC0_PRYPA</name>
<feature type="transmembrane region" description="Helical" evidence="8">
    <location>
        <begin position="215"/>
        <end position="234"/>
    </location>
</feature>
<gene>
    <name evidence="11" type="ORF">AB1Y20_019897</name>
</gene>
<dbReference type="GO" id="GO:0005886">
    <property type="term" value="C:plasma membrane"/>
    <property type="evidence" value="ECO:0007669"/>
    <property type="project" value="UniProtKB-SubCell"/>
</dbReference>
<feature type="transmembrane region" description="Helical" evidence="8">
    <location>
        <begin position="285"/>
        <end position="303"/>
    </location>
</feature>
<dbReference type="InterPro" id="IPR050171">
    <property type="entry name" value="MFS_Transporters"/>
</dbReference>
<keyword evidence="4 8" id="KW-0812">Transmembrane</keyword>
<accession>A0AB34JVC0</accession>
<evidence type="ECO:0000256" key="5">
    <source>
        <dbReference type="ARBA" id="ARBA00022989"/>
    </source>
</evidence>
<dbReference type="PROSITE" id="PS50850">
    <property type="entry name" value="MFS"/>
    <property type="match status" value="1"/>
</dbReference>
<feature type="domain" description="Major facilitator superfamily (MFS) profile" evidence="10">
    <location>
        <begin position="90"/>
        <end position="488"/>
    </location>
</feature>
<feature type="region of interest" description="Disordered" evidence="7">
    <location>
        <begin position="36"/>
        <end position="55"/>
    </location>
</feature>
<feature type="transmembrane region" description="Helical" evidence="8">
    <location>
        <begin position="246"/>
        <end position="265"/>
    </location>
</feature>
<keyword evidence="6 8" id="KW-0472">Membrane</keyword>
<evidence type="ECO:0000259" key="10">
    <source>
        <dbReference type="PROSITE" id="PS50850"/>
    </source>
</evidence>
<feature type="transmembrane region" description="Helical" evidence="8">
    <location>
        <begin position="91"/>
        <end position="116"/>
    </location>
</feature>
<comment type="subcellular location">
    <subcellularLocation>
        <location evidence="1">Cell membrane</location>
        <topology evidence="1">Multi-pass membrane protein</topology>
    </subcellularLocation>
</comment>
<dbReference type="InterPro" id="IPR005829">
    <property type="entry name" value="Sugar_transporter_CS"/>
</dbReference>
<keyword evidence="3" id="KW-1003">Cell membrane</keyword>
<dbReference type="InterPro" id="IPR020846">
    <property type="entry name" value="MFS_dom"/>
</dbReference>
<evidence type="ECO:0000256" key="3">
    <source>
        <dbReference type="ARBA" id="ARBA00022475"/>
    </source>
</evidence>
<evidence type="ECO:0000256" key="4">
    <source>
        <dbReference type="ARBA" id="ARBA00022692"/>
    </source>
</evidence>
<keyword evidence="2" id="KW-0813">Transport</keyword>
<evidence type="ECO:0000313" key="11">
    <source>
        <dbReference type="EMBL" id="KAL1525022.1"/>
    </source>
</evidence>
<dbReference type="PANTHER" id="PTHR23517">
    <property type="entry name" value="RESISTANCE PROTEIN MDTM, PUTATIVE-RELATED-RELATED"/>
    <property type="match status" value="1"/>
</dbReference>
<comment type="caution">
    <text evidence="11">The sequence shown here is derived from an EMBL/GenBank/DDBJ whole genome shotgun (WGS) entry which is preliminary data.</text>
</comment>
<proteinExistence type="predicted"/>
<evidence type="ECO:0000256" key="1">
    <source>
        <dbReference type="ARBA" id="ARBA00004651"/>
    </source>
</evidence>
<keyword evidence="12" id="KW-1185">Reference proteome</keyword>
<dbReference type="Pfam" id="PF07690">
    <property type="entry name" value="MFS_1"/>
    <property type="match status" value="1"/>
</dbReference>
<dbReference type="PANTHER" id="PTHR23517:SF13">
    <property type="entry name" value="MAJOR FACILITATOR SUPERFAMILY MFS_1"/>
    <property type="match status" value="1"/>
</dbReference>
<feature type="signal peptide" evidence="9">
    <location>
        <begin position="1"/>
        <end position="20"/>
    </location>
</feature>
<organism evidence="11 12">
    <name type="scientific">Prymnesium parvum</name>
    <name type="common">Toxic golden alga</name>
    <dbReference type="NCBI Taxonomy" id="97485"/>
    <lineage>
        <taxon>Eukaryota</taxon>
        <taxon>Haptista</taxon>
        <taxon>Haptophyta</taxon>
        <taxon>Prymnesiophyceae</taxon>
        <taxon>Prymnesiales</taxon>
        <taxon>Prymnesiaceae</taxon>
        <taxon>Prymnesium</taxon>
    </lineage>
</organism>
<evidence type="ECO:0000313" key="12">
    <source>
        <dbReference type="Proteomes" id="UP001515480"/>
    </source>
</evidence>
<keyword evidence="5 8" id="KW-1133">Transmembrane helix</keyword>
<sequence>MGPMVMLAAAALLFVPPTPSGPFPADLDALGAPQRAGVPAHLAPPSTDRPQPPGRLLRRSRKVCLTASRRAARRRPAPPPLRLSAESKLQLAVLVGSGMLVQMAVGVIVPVLPLFASSVGLSASDVGLLVALPSMAKLCFNLPMGLLVDSAGRKAPLVIGVLLDGIGSLATASARRLVTVAPARLLVGIGNSGAVVAEQAYLMDVVSKYPEHKGFLLGTVQSMLLLAFAAGPALGGIMATHGSTRLPFWVIGGLLIATAPLYALLPETHPRQPPSRRAARGRPQRWAPQAYAATCAAIEGAVASYKKLLTQRPQIALLASRFGLTAGWAVWLTIVPLAAAESWAASPGDLGRLYSIITILGFAVAPVGGKLADRFGAARMTTVGALMSSAAVGLLSIANSKLSFYVCMALWDAGESAMSAALNAYAAEVTFENQRGAANSLSNQVQDAVFVVLPILLGFIGGRVSNAAALVFGSFLMIASAAFFAVLA</sequence>
<feature type="transmembrane region" description="Helical" evidence="8">
    <location>
        <begin position="467"/>
        <end position="487"/>
    </location>
</feature>
<dbReference type="SUPFAM" id="SSF103473">
    <property type="entry name" value="MFS general substrate transporter"/>
    <property type="match status" value="1"/>
</dbReference>
<dbReference type="InterPro" id="IPR036259">
    <property type="entry name" value="MFS_trans_sf"/>
</dbReference>
<dbReference type="Gene3D" id="1.20.1250.20">
    <property type="entry name" value="MFS general substrate transporter like domains"/>
    <property type="match status" value="1"/>
</dbReference>
<feature type="transmembrane region" description="Helical" evidence="8">
    <location>
        <begin position="380"/>
        <end position="398"/>
    </location>
</feature>
<dbReference type="Proteomes" id="UP001515480">
    <property type="component" value="Unassembled WGS sequence"/>
</dbReference>
<evidence type="ECO:0000256" key="8">
    <source>
        <dbReference type="SAM" id="Phobius"/>
    </source>
</evidence>
<protein>
    <recommendedName>
        <fullName evidence="10">Major facilitator superfamily (MFS) profile domain-containing protein</fullName>
    </recommendedName>
</protein>
<evidence type="ECO:0000256" key="2">
    <source>
        <dbReference type="ARBA" id="ARBA00022448"/>
    </source>
</evidence>
<feature type="chain" id="PRO_5044346576" description="Major facilitator superfamily (MFS) profile domain-containing protein" evidence="9">
    <location>
        <begin position="21"/>
        <end position="488"/>
    </location>
</feature>
<dbReference type="InterPro" id="IPR011701">
    <property type="entry name" value="MFS"/>
</dbReference>
<feature type="transmembrane region" description="Helical" evidence="8">
    <location>
        <begin position="185"/>
        <end position="203"/>
    </location>
</feature>
<dbReference type="CDD" id="cd17325">
    <property type="entry name" value="MFS_MdtG_SLC18_like"/>
    <property type="match status" value="1"/>
</dbReference>
<dbReference type="PROSITE" id="PS00216">
    <property type="entry name" value="SUGAR_TRANSPORT_1"/>
    <property type="match status" value="1"/>
</dbReference>
<dbReference type="AlphaFoldDB" id="A0AB34JVC0"/>
<dbReference type="EMBL" id="JBGBPQ010000004">
    <property type="protein sequence ID" value="KAL1525022.1"/>
    <property type="molecule type" value="Genomic_DNA"/>
</dbReference>
<evidence type="ECO:0000256" key="6">
    <source>
        <dbReference type="ARBA" id="ARBA00023136"/>
    </source>
</evidence>
<keyword evidence="9" id="KW-0732">Signal</keyword>
<feature type="transmembrane region" description="Helical" evidence="8">
    <location>
        <begin position="351"/>
        <end position="368"/>
    </location>
</feature>
<evidence type="ECO:0000256" key="7">
    <source>
        <dbReference type="SAM" id="MobiDB-lite"/>
    </source>
</evidence>
<evidence type="ECO:0000256" key="9">
    <source>
        <dbReference type="SAM" id="SignalP"/>
    </source>
</evidence>
<dbReference type="GO" id="GO:0022857">
    <property type="term" value="F:transmembrane transporter activity"/>
    <property type="evidence" value="ECO:0007669"/>
    <property type="project" value="InterPro"/>
</dbReference>